<proteinExistence type="predicted"/>
<dbReference type="Pfam" id="PF12728">
    <property type="entry name" value="HTH_17"/>
    <property type="match status" value="1"/>
</dbReference>
<protein>
    <recommendedName>
        <fullName evidence="1">Helix-turn-helix domain-containing protein</fullName>
    </recommendedName>
</protein>
<dbReference type="Proteomes" id="UP000029267">
    <property type="component" value="Unassembled WGS sequence"/>
</dbReference>
<feature type="domain" description="Helix-turn-helix" evidence="1">
    <location>
        <begin position="20"/>
        <end position="67"/>
    </location>
</feature>
<dbReference type="Gene3D" id="1.10.1660.10">
    <property type="match status" value="1"/>
</dbReference>
<reference evidence="2 3" key="1">
    <citation type="journal article" date="2014" name="Genome Announc.">
        <title>Draft Genome Sequence of Geobacillus icigianus Strain G1w1T Isolated from Hot Springs in the Valley of Geysers, Kamchatka (Russian Federation).</title>
        <authorList>
            <person name="Bryanskaya A.V."/>
            <person name="Rozanov A.S."/>
            <person name="Logacheva M.D."/>
            <person name="Kotenko A.V."/>
            <person name="Peltek S.E."/>
        </authorList>
    </citation>
    <scope>NUCLEOTIDE SEQUENCE [LARGE SCALE GENOMIC DNA]</scope>
    <source>
        <strain evidence="2 3">G1w1</strain>
    </source>
</reference>
<name>A0ABU6BL88_9BACL</name>
<organism evidence="2 3">
    <name type="scientific">Geobacillus icigianus</name>
    <dbReference type="NCBI Taxonomy" id="1430331"/>
    <lineage>
        <taxon>Bacteria</taxon>
        <taxon>Bacillati</taxon>
        <taxon>Bacillota</taxon>
        <taxon>Bacilli</taxon>
        <taxon>Bacillales</taxon>
        <taxon>Anoxybacillaceae</taxon>
        <taxon>Geobacillus</taxon>
    </lineage>
</organism>
<gene>
    <name evidence="2" type="ORF">EP10_003379</name>
</gene>
<evidence type="ECO:0000259" key="1">
    <source>
        <dbReference type="Pfam" id="PF12728"/>
    </source>
</evidence>
<sequence length="83" mass="9883">MMEYHLKNREEVECFIKNEVLTTSEVVEILGVTRQRISQMISAGKLNPIKKLRGDSLFLRQDIEERKKELEALRKKYRPYDAE</sequence>
<keyword evidence="3" id="KW-1185">Reference proteome</keyword>
<evidence type="ECO:0000313" key="3">
    <source>
        <dbReference type="Proteomes" id="UP000029267"/>
    </source>
</evidence>
<comment type="caution">
    <text evidence="2">The sequence shown here is derived from an EMBL/GenBank/DDBJ whole genome shotgun (WGS) entry which is preliminary data.</text>
</comment>
<accession>A0ABU6BL88</accession>
<dbReference type="EMBL" id="JPYA02000006">
    <property type="protein sequence ID" value="MEB3752464.1"/>
    <property type="molecule type" value="Genomic_DNA"/>
</dbReference>
<dbReference type="InterPro" id="IPR041657">
    <property type="entry name" value="HTH_17"/>
</dbReference>
<evidence type="ECO:0000313" key="2">
    <source>
        <dbReference type="EMBL" id="MEB3752464.1"/>
    </source>
</evidence>